<dbReference type="Pfam" id="PF15236">
    <property type="entry name" value="CCDC66"/>
    <property type="match status" value="1"/>
</dbReference>
<evidence type="ECO:0000313" key="4">
    <source>
        <dbReference type="EMBL" id="CAL1547997.1"/>
    </source>
</evidence>
<feature type="region of interest" description="Disordered" evidence="2">
    <location>
        <begin position="353"/>
        <end position="454"/>
    </location>
</feature>
<sequence>MSKYLGSSGAVQLAINKNLDGHGIFWQSKDKSRHEPKKFGYKTRKLRHPIRQPDEDEILLQMEVEKEEEKKKFNKNNKDFIRKNRERFKSKGEEQGPPVGTTQIKPGTVTLTQDQLTALLTSLGRVTGEKSSPLKINFDAASNKIQIEKLESDGNEDSVETGSRDKHGRSRDEDDSEIGIGALLKGEGKTRADKQREDPKERRSEHLRHVEERSEHRPQLFSKDLSKTETDEKSLYNIPWKHLTVGERKRLQWAREKAEENGEYNPWGRPGAGAPMPKQEEAHEVVMQSHTRTNKHNAPQVKDGVDERKEKQQDAIAKEIEKLQREIQEAERRKKAEEERILRELVEKHKDKVVHGKEIQKTKTEKIFEDKEESREERKSRDDRDDKVQMGGRKMKEENETIREVISDEEEDPKPGRGKMVSDGNLDVTRESRNVQSVTGGHAGPATSIIVGRDQREMLNKKEIERKKWLAELDKQREEQRMKKQLEKEKDKTGLHDQWADRFVYHKTLEQISPRQPQPIQRPRDQGSVQGQVSNASPETYAPPAAMRSSMVVGAGTLNDKRYDNTKAEEKRKWLQELEMQREEQRLAKLAQKERDKQEDGAWADHYPSDYKKLHPMHDNSQNSQTGGIWADPYPSDYKKLHPVHDNSQTGGVWADPYPSDYKKLHPVHDNSQTGGVWADPYPSDHKKLRPVNERLQNQQGSPRSQETSEAHRTNSAPTTTLPALGKPQDEPPTFLRGQGAFIDPVTKMEQEQKRKAQMEHQAEIKAQIEEKERKKREERERKIREDIEEERKLQLERDSLNKQTENEHRKIREREEMRQKQMAVIKTAMDEAQEKAQEDKNVRRIHHLQQLGHDVSQLKATYGAASPRKKEFEMTSIPGLGHDSLPNHTSRRQDQPSPSPHTQTERADHSERHHGQQMYSNEPYVEDRVLTPSRFRNPSRPRDLPDSPRREFGTQTLELKDLKAILQNLPDEVQIEYKMRVQEALKEKEKQPPPRKVHVKSAEESCSNPKRPGEKAPQKQVEKAPLKKVEKLPPKKVEKAPPKEEKSGERPDWNQRKRKTVVKNSEKDPFYAQNREEAEARRLKRERQLLYLQELNKGRIPSLSKSPGRSPRDVSPEAQKQVGERGRKPAPPQKLPTGKAAHVDSTRDTSPNVLSLLNDKPEKRSSPRSVSPPIPSVKHRTQVPNDADPYTYANSFLRNSQTNTKYGDAALEMDEFVPFLRTTEILDPSKANEPVAISRENSRMERARKAHYEGLHPANKGKKLDVYQDREREARLKNPLINPGLVTDHPSARQEMILQQLSSLKKTLMQRQKELEDYMVPSDLDLETARG</sequence>
<dbReference type="PANTHER" id="PTHR22736">
    <property type="entry name" value="COILED-COIL DOMAIN-CONTAINING PROTEIN 66"/>
    <property type="match status" value="1"/>
</dbReference>
<feature type="domain" description="CCDC66" evidence="3">
    <location>
        <begin position="726"/>
        <end position="858"/>
    </location>
</feature>
<feature type="region of interest" description="Disordered" evidence="2">
    <location>
        <begin position="254"/>
        <end position="315"/>
    </location>
</feature>
<feature type="compositionally biased region" description="Basic and acidic residues" evidence="2">
    <location>
        <begin position="186"/>
        <end position="232"/>
    </location>
</feature>
<feature type="compositionally biased region" description="Basic and acidic residues" evidence="2">
    <location>
        <begin position="67"/>
        <end position="94"/>
    </location>
</feature>
<feature type="region of interest" description="Disordered" evidence="2">
    <location>
        <begin position="508"/>
        <end position="548"/>
    </location>
</feature>
<feature type="coiled-coil region" evidence="1">
    <location>
        <begin position="459"/>
        <end position="490"/>
    </location>
</feature>
<feature type="compositionally biased region" description="Basic and acidic residues" evidence="2">
    <location>
        <begin position="607"/>
        <end position="618"/>
    </location>
</feature>
<evidence type="ECO:0000256" key="2">
    <source>
        <dbReference type="SAM" id="MobiDB-lite"/>
    </source>
</evidence>
<comment type="caution">
    <text evidence="4">The sequence shown here is derived from an EMBL/GenBank/DDBJ whole genome shotgun (WGS) entry which is preliminary data.</text>
</comment>
<keyword evidence="1" id="KW-0175">Coiled coil</keyword>
<dbReference type="GO" id="GO:0005929">
    <property type="term" value="C:cilium"/>
    <property type="evidence" value="ECO:0007669"/>
    <property type="project" value="TreeGrafter"/>
</dbReference>
<feature type="compositionally biased region" description="Basic and acidic residues" evidence="2">
    <location>
        <begin position="904"/>
        <end position="915"/>
    </location>
</feature>
<dbReference type="PANTHER" id="PTHR22736:SF2">
    <property type="entry name" value="COILED-COIL DOMAIN-CONTAINING PROTEIN 66"/>
    <property type="match status" value="1"/>
</dbReference>
<feature type="compositionally biased region" description="Basic and acidic residues" evidence="2">
    <location>
        <begin position="747"/>
        <end position="820"/>
    </location>
</feature>
<dbReference type="GO" id="GO:0008017">
    <property type="term" value="F:microtubule binding"/>
    <property type="evidence" value="ECO:0007669"/>
    <property type="project" value="TreeGrafter"/>
</dbReference>
<feature type="compositionally biased region" description="Basic and acidic residues" evidence="2">
    <location>
        <begin position="353"/>
        <end position="406"/>
    </location>
</feature>
<feature type="region of interest" description="Disordered" evidence="2">
    <location>
        <begin position="860"/>
        <end position="956"/>
    </location>
</feature>
<organism evidence="4 5">
    <name type="scientific">Lymnaea stagnalis</name>
    <name type="common">Great pond snail</name>
    <name type="synonym">Helix stagnalis</name>
    <dbReference type="NCBI Taxonomy" id="6523"/>
    <lineage>
        <taxon>Eukaryota</taxon>
        <taxon>Metazoa</taxon>
        <taxon>Spiralia</taxon>
        <taxon>Lophotrochozoa</taxon>
        <taxon>Mollusca</taxon>
        <taxon>Gastropoda</taxon>
        <taxon>Heterobranchia</taxon>
        <taxon>Euthyneura</taxon>
        <taxon>Panpulmonata</taxon>
        <taxon>Hygrophila</taxon>
        <taxon>Lymnaeoidea</taxon>
        <taxon>Lymnaeidae</taxon>
        <taxon>Lymnaea</taxon>
    </lineage>
</organism>
<keyword evidence="5" id="KW-1185">Reference proteome</keyword>
<feature type="region of interest" description="Disordered" evidence="2">
    <location>
        <begin position="147"/>
        <end position="232"/>
    </location>
</feature>
<feature type="region of interest" description="Disordered" evidence="2">
    <location>
        <begin position="67"/>
        <end position="107"/>
    </location>
</feature>
<dbReference type="InterPro" id="IPR039183">
    <property type="entry name" value="CCD66"/>
</dbReference>
<dbReference type="GO" id="GO:0005874">
    <property type="term" value="C:microtubule"/>
    <property type="evidence" value="ECO:0007669"/>
    <property type="project" value="TreeGrafter"/>
</dbReference>
<feature type="compositionally biased region" description="Basic and acidic residues" evidence="2">
    <location>
        <begin position="941"/>
        <end position="956"/>
    </location>
</feature>
<reference evidence="4 5" key="1">
    <citation type="submission" date="2024-04" db="EMBL/GenBank/DDBJ databases">
        <authorList>
            <consortium name="Genoscope - CEA"/>
            <person name="William W."/>
        </authorList>
    </citation>
    <scope>NUCLEOTIDE SEQUENCE [LARGE SCALE GENOMIC DNA]</scope>
</reference>
<feature type="compositionally biased region" description="Low complexity" evidence="2">
    <location>
        <begin position="511"/>
        <end position="521"/>
    </location>
</feature>
<dbReference type="InterPro" id="IPR040467">
    <property type="entry name" value="CCDC66_dom"/>
</dbReference>
<evidence type="ECO:0000259" key="3">
    <source>
        <dbReference type="Pfam" id="PF15236"/>
    </source>
</evidence>
<feature type="compositionally biased region" description="Basic and acidic residues" evidence="2">
    <location>
        <begin position="1012"/>
        <end position="1056"/>
    </location>
</feature>
<evidence type="ECO:0000256" key="1">
    <source>
        <dbReference type="SAM" id="Coils"/>
    </source>
</evidence>
<feature type="region of interest" description="Disordered" evidence="2">
    <location>
        <begin position="586"/>
        <end position="821"/>
    </location>
</feature>
<feature type="compositionally biased region" description="Basic and acidic residues" evidence="2">
    <location>
        <begin position="303"/>
        <end position="315"/>
    </location>
</feature>
<feature type="region of interest" description="Disordered" evidence="2">
    <location>
        <begin position="1095"/>
        <end position="1186"/>
    </location>
</feature>
<gene>
    <name evidence="4" type="ORF">GSLYS_00021314001</name>
</gene>
<feature type="region of interest" description="Disordered" evidence="2">
    <location>
        <begin position="986"/>
        <end position="1081"/>
    </location>
</feature>
<proteinExistence type="predicted"/>
<feature type="compositionally biased region" description="Polar residues" evidence="2">
    <location>
        <begin position="527"/>
        <end position="538"/>
    </location>
</feature>
<feature type="compositionally biased region" description="Basic and acidic residues" evidence="2">
    <location>
        <begin position="586"/>
        <end position="600"/>
    </location>
</feature>
<name>A0AAV2ILJ3_LYMST</name>
<protein>
    <recommendedName>
        <fullName evidence="3">CCDC66 domain-containing protein</fullName>
    </recommendedName>
</protein>
<dbReference type="Proteomes" id="UP001497497">
    <property type="component" value="Unassembled WGS sequence"/>
</dbReference>
<feature type="compositionally biased region" description="Basic and acidic residues" evidence="2">
    <location>
        <begin position="1065"/>
        <end position="1081"/>
    </location>
</feature>
<dbReference type="EMBL" id="CAXITT010001133">
    <property type="protein sequence ID" value="CAL1547997.1"/>
    <property type="molecule type" value="Genomic_DNA"/>
</dbReference>
<dbReference type="GO" id="GO:0060271">
    <property type="term" value="P:cilium assembly"/>
    <property type="evidence" value="ECO:0007669"/>
    <property type="project" value="TreeGrafter"/>
</dbReference>
<feature type="compositionally biased region" description="Polar residues" evidence="2">
    <location>
        <begin position="695"/>
        <end position="706"/>
    </location>
</feature>
<evidence type="ECO:0000313" key="5">
    <source>
        <dbReference type="Proteomes" id="UP001497497"/>
    </source>
</evidence>
<accession>A0AAV2ILJ3</accession>